<gene>
    <name evidence="2" type="ORF">B0W48_02950</name>
</gene>
<keyword evidence="1" id="KW-0732">Signal</keyword>
<dbReference type="KEGG" id="paln:B0W48_02950"/>
<dbReference type="RefSeq" id="WP_077535571.1">
    <property type="nucleotide sequence ID" value="NZ_CP019628.1"/>
</dbReference>
<sequence>MVKALVTLVLAISFFTFTDTKASMFPNIDINDPNLTVEIAAKQCEKSYMHAPNKLKEWCEKAYEMGHLESLYYIGMYTGDGSRYLDELNIRIEQGEANAINTLAWLYQSGRLVKKDLSKAARLYQLYLDQENNQAITLITSTHFELATIYRKLGMWDKVITHTQYVIDNAKREGRRELAQRWRDEAETSLKESNL</sequence>
<evidence type="ECO:0000256" key="1">
    <source>
        <dbReference type="SAM" id="SignalP"/>
    </source>
</evidence>
<dbReference type="Proteomes" id="UP000188243">
    <property type="component" value="Chromosome"/>
</dbReference>
<reference evidence="2 3" key="1">
    <citation type="submission" date="2017-02" db="EMBL/GenBank/DDBJ databases">
        <title>Complete genome sequence of the cold-active Pseudoalteromonas aliena strain EH1 isolated from Arctic seawater.</title>
        <authorList>
            <person name="Kim E."/>
            <person name="Heo E."/>
            <person name="Kim H."/>
            <person name="Kim D."/>
        </authorList>
    </citation>
    <scope>NUCLEOTIDE SEQUENCE [LARGE SCALE GENOMIC DNA]</scope>
    <source>
        <strain evidence="2 3">EH1</strain>
    </source>
</reference>
<evidence type="ECO:0008006" key="4">
    <source>
        <dbReference type="Google" id="ProtNLM"/>
    </source>
</evidence>
<evidence type="ECO:0000313" key="2">
    <source>
        <dbReference type="EMBL" id="AQP98846.1"/>
    </source>
</evidence>
<dbReference type="AlphaFoldDB" id="A0A1Q2GUR3"/>
<proteinExistence type="predicted"/>
<feature type="chain" id="PRO_5010180881" description="Sel1 repeat family protein" evidence="1">
    <location>
        <begin position="19"/>
        <end position="195"/>
    </location>
</feature>
<feature type="signal peptide" evidence="1">
    <location>
        <begin position="1"/>
        <end position="18"/>
    </location>
</feature>
<name>A0A1Q2GUR3_9GAMM</name>
<dbReference type="InterPro" id="IPR011990">
    <property type="entry name" value="TPR-like_helical_dom_sf"/>
</dbReference>
<evidence type="ECO:0000313" key="3">
    <source>
        <dbReference type="Proteomes" id="UP000188243"/>
    </source>
</evidence>
<protein>
    <recommendedName>
        <fullName evidence="4">Sel1 repeat family protein</fullName>
    </recommendedName>
</protein>
<dbReference type="SUPFAM" id="SSF81901">
    <property type="entry name" value="HCP-like"/>
    <property type="match status" value="1"/>
</dbReference>
<dbReference type="EMBL" id="CP019628">
    <property type="protein sequence ID" value="AQP98846.1"/>
    <property type="molecule type" value="Genomic_DNA"/>
</dbReference>
<dbReference type="InterPro" id="IPR006597">
    <property type="entry name" value="Sel1-like"/>
</dbReference>
<accession>A0A1Q2GUR3</accession>
<dbReference type="STRING" id="247523.B0W48_02950"/>
<dbReference type="Gene3D" id="1.25.40.10">
    <property type="entry name" value="Tetratricopeptide repeat domain"/>
    <property type="match status" value="1"/>
</dbReference>
<dbReference type="SMART" id="SM00671">
    <property type="entry name" value="SEL1"/>
    <property type="match status" value="1"/>
</dbReference>
<organism evidence="2 3">
    <name type="scientific">Pseudoalteromonas aliena</name>
    <dbReference type="NCBI Taxonomy" id="247523"/>
    <lineage>
        <taxon>Bacteria</taxon>
        <taxon>Pseudomonadati</taxon>
        <taxon>Pseudomonadota</taxon>
        <taxon>Gammaproteobacteria</taxon>
        <taxon>Alteromonadales</taxon>
        <taxon>Pseudoalteromonadaceae</taxon>
        <taxon>Pseudoalteromonas</taxon>
    </lineage>
</organism>